<dbReference type="Pfam" id="PF00505">
    <property type="entry name" value="HMG_box"/>
    <property type="match status" value="1"/>
</dbReference>
<feature type="region of interest" description="Disordered" evidence="4">
    <location>
        <begin position="365"/>
        <end position="416"/>
    </location>
</feature>
<gene>
    <name evidence="6" type="ORF">AMATHDRAFT_6056</name>
</gene>
<organism evidence="6 7">
    <name type="scientific">Amanita thiersii Skay4041</name>
    <dbReference type="NCBI Taxonomy" id="703135"/>
    <lineage>
        <taxon>Eukaryota</taxon>
        <taxon>Fungi</taxon>
        <taxon>Dikarya</taxon>
        <taxon>Basidiomycota</taxon>
        <taxon>Agaricomycotina</taxon>
        <taxon>Agaricomycetes</taxon>
        <taxon>Agaricomycetidae</taxon>
        <taxon>Agaricales</taxon>
        <taxon>Pluteineae</taxon>
        <taxon>Amanitaceae</taxon>
        <taxon>Amanita</taxon>
    </lineage>
</organism>
<dbReference type="InterPro" id="IPR009071">
    <property type="entry name" value="HMG_box_dom"/>
</dbReference>
<feature type="compositionally biased region" description="Basic residues" evidence="4">
    <location>
        <begin position="137"/>
        <end position="149"/>
    </location>
</feature>
<keyword evidence="2" id="KW-0804">Transcription</keyword>
<evidence type="ECO:0000313" key="7">
    <source>
        <dbReference type="Proteomes" id="UP000242287"/>
    </source>
</evidence>
<dbReference type="AlphaFoldDB" id="A0A2A9NKG6"/>
<name>A0A2A9NKG6_9AGAR</name>
<evidence type="ECO:0000259" key="5">
    <source>
        <dbReference type="PROSITE" id="PS50118"/>
    </source>
</evidence>
<proteinExistence type="predicted"/>
<dbReference type="GO" id="GO:0005634">
    <property type="term" value="C:nucleus"/>
    <property type="evidence" value="ECO:0007669"/>
    <property type="project" value="UniProtKB-UniRule"/>
</dbReference>
<evidence type="ECO:0000256" key="4">
    <source>
        <dbReference type="SAM" id="MobiDB-lite"/>
    </source>
</evidence>
<dbReference type="GO" id="GO:0001228">
    <property type="term" value="F:DNA-binding transcription activator activity, RNA polymerase II-specific"/>
    <property type="evidence" value="ECO:0007669"/>
    <property type="project" value="TreeGrafter"/>
</dbReference>
<feature type="compositionally biased region" description="Polar residues" evidence="4">
    <location>
        <begin position="407"/>
        <end position="416"/>
    </location>
</feature>
<dbReference type="PANTHER" id="PTHR10270">
    <property type="entry name" value="SOX TRANSCRIPTION FACTOR"/>
    <property type="match status" value="1"/>
</dbReference>
<keyword evidence="1 3" id="KW-0238">DNA-binding</keyword>
<feature type="compositionally biased region" description="Low complexity" evidence="4">
    <location>
        <begin position="320"/>
        <end position="334"/>
    </location>
</feature>
<keyword evidence="7" id="KW-1185">Reference proteome</keyword>
<feature type="DNA-binding region" description="HMG box" evidence="3">
    <location>
        <begin position="67"/>
        <end position="135"/>
    </location>
</feature>
<dbReference type="STRING" id="703135.A0A2A9NKG6"/>
<dbReference type="InterPro" id="IPR050140">
    <property type="entry name" value="SRY-related_HMG-box_TF-like"/>
</dbReference>
<evidence type="ECO:0000313" key="6">
    <source>
        <dbReference type="EMBL" id="PFH48163.1"/>
    </source>
</evidence>
<dbReference type="Gene3D" id="1.10.30.10">
    <property type="entry name" value="High mobility group box domain"/>
    <property type="match status" value="1"/>
</dbReference>
<feature type="region of interest" description="Disordered" evidence="4">
    <location>
        <begin position="1"/>
        <end position="70"/>
    </location>
</feature>
<evidence type="ECO:0000256" key="2">
    <source>
        <dbReference type="ARBA" id="ARBA00023163"/>
    </source>
</evidence>
<evidence type="ECO:0000256" key="3">
    <source>
        <dbReference type="PROSITE-ProRule" id="PRU00267"/>
    </source>
</evidence>
<dbReference type="OrthoDB" id="1919336at2759"/>
<accession>A0A2A9NKG6</accession>
<dbReference type="EMBL" id="KZ302074">
    <property type="protein sequence ID" value="PFH48163.1"/>
    <property type="molecule type" value="Genomic_DNA"/>
</dbReference>
<feature type="compositionally biased region" description="Basic and acidic residues" evidence="4">
    <location>
        <begin position="179"/>
        <end position="189"/>
    </location>
</feature>
<dbReference type="PROSITE" id="PS50118">
    <property type="entry name" value="HMG_BOX_2"/>
    <property type="match status" value="1"/>
</dbReference>
<sequence>MDTYSTSTENDEQASRLGGERNEELASQSGSDEGGSAHYAESLRTDAEFDDDSDALTTQTLNADGTPKRPMNAFMIFARRRRPQVSAENQAMRTGEISKILSKEWAIMPPSEKQYYLDRAKQLKETFNTKYPDYVYRRRPNNSRKKSKRRAESGIGGANDHSGTPEAGEDLGSVVGDYGDLRPDTEGHQYEGPPNVLHSRLSHDSTHPHFMVSPHSRSNPYPYVSSESIYRLNGSHDSRTSQNERISNDIHPTSHRLAPPDLYGYSLSGQGHSHPSHIYAADSGDGHEGWDSRAGPGRPGWITTHDRTLPSSGQRSSHYSTGTPSSWSGITSSSGPPPSSSTPPASFAFPTLTSPFYPNQAHLQSYQATASSSHPDSPARYGSPASHGQASSGGRDYEPHFEPAPLSSESSYQTDTTGDAILYQQRLTNMSRGLPPVQALASYAHSAHSSAGTGAPAGY</sequence>
<feature type="compositionally biased region" description="Polar residues" evidence="4">
    <location>
        <begin position="309"/>
        <end position="319"/>
    </location>
</feature>
<dbReference type="Proteomes" id="UP000242287">
    <property type="component" value="Unassembled WGS sequence"/>
</dbReference>
<dbReference type="GO" id="GO:0030154">
    <property type="term" value="P:cell differentiation"/>
    <property type="evidence" value="ECO:0007669"/>
    <property type="project" value="TreeGrafter"/>
</dbReference>
<feature type="compositionally biased region" description="Polar residues" evidence="4">
    <location>
        <begin position="365"/>
        <end position="375"/>
    </location>
</feature>
<keyword evidence="3" id="KW-0539">Nucleus</keyword>
<reference evidence="6 7" key="1">
    <citation type="submission" date="2014-02" db="EMBL/GenBank/DDBJ databases">
        <title>Transposable element dynamics among asymbiotic and ectomycorrhizal Amanita fungi.</title>
        <authorList>
            <consortium name="DOE Joint Genome Institute"/>
            <person name="Hess J."/>
            <person name="Skrede I."/>
            <person name="Wolfe B."/>
            <person name="LaButti K."/>
            <person name="Ohm R.A."/>
            <person name="Grigoriev I.V."/>
            <person name="Pringle A."/>
        </authorList>
    </citation>
    <scope>NUCLEOTIDE SEQUENCE [LARGE SCALE GENOMIC DNA]</scope>
    <source>
        <strain evidence="6 7">SKay4041</strain>
    </source>
</reference>
<evidence type="ECO:0000256" key="1">
    <source>
        <dbReference type="ARBA" id="ARBA00023125"/>
    </source>
</evidence>
<protein>
    <recommendedName>
        <fullName evidence="5">HMG box domain-containing protein</fullName>
    </recommendedName>
</protein>
<feature type="domain" description="HMG box" evidence="5">
    <location>
        <begin position="67"/>
        <end position="135"/>
    </location>
</feature>
<dbReference type="GO" id="GO:0000978">
    <property type="term" value="F:RNA polymerase II cis-regulatory region sequence-specific DNA binding"/>
    <property type="evidence" value="ECO:0007669"/>
    <property type="project" value="TreeGrafter"/>
</dbReference>
<feature type="region of interest" description="Disordered" evidence="4">
    <location>
        <begin position="131"/>
        <end position="353"/>
    </location>
</feature>
<dbReference type="PANTHER" id="PTHR10270:SF161">
    <property type="entry name" value="SEX-DETERMINING REGION Y PROTEIN"/>
    <property type="match status" value="1"/>
</dbReference>
<dbReference type="InterPro" id="IPR036910">
    <property type="entry name" value="HMG_box_dom_sf"/>
</dbReference>
<dbReference type="SUPFAM" id="SSF47095">
    <property type="entry name" value="HMG-box"/>
    <property type="match status" value="1"/>
</dbReference>
<dbReference type="SMART" id="SM00398">
    <property type="entry name" value="HMG"/>
    <property type="match status" value="1"/>
</dbReference>